<dbReference type="Proteomes" id="UP000011201">
    <property type="component" value="Unassembled WGS sequence"/>
</dbReference>
<protein>
    <submittedName>
        <fullName evidence="1">Uncharacterized protein</fullName>
    </submittedName>
</protein>
<evidence type="ECO:0000313" key="1">
    <source>
        <dbReference type="EMBL" id="ELS30150.1"/>
    </source>
</evidence>
<evidence type="ECO:0000313" key="2">
    <source>
        <dbReference type="Proteomes" id="UP000011201"/>
    </source>
</evidence>
<sequence length="94" mass="10192">MRTLAIPASGIFLAVVSLKGHKCLGYALKLSATVDFLQIDDHSPDIYNLFAMPSTTVLTTDTDWQDGHDGLDGLDSDIALICNNHLDISLILSF</sequence>
<proteinExistence type="predicted"/>
<comment type="caution">
    <text evidence="1">The sequence shown here is derived from an EMBL/GenBank/DDBJ whole genome shotgun (WGS) entry which is preliminary data.</text>
</comment>
<dbReference type="PATRIC" id="fig|927668.3.peg.5353"/>
<reference evidence="1 2" key="1">
    <citation type="journal article" date="2013" name="Proc. Natl. Acad. Sci. U.S.A.">
        <title>Improving the coverage of the cyanobacterial phylum using diversity-driven genome sequencing.</title>
        <authorList>
            <person name="Shih P.M."/>
            <person name="Wu D."/>
            <person name="Latifi A."/>
            <person name="Axen S.D."/>
            <person name="Fewer D.P."/>
            <person name="Talla E."/>
            <person name="Calteau A."/>
            <person name="Cai F."/>
            <person name="Tandeau de Marsac N."/>
            <person name="Rippka R."/>
            <person name="Herdman M."/>
            <person name="Sivonen K."/>
            <person name="Coursin T."/>
            <person name="Laurent T."/>
            <person name="Goodwin L."/>
            <person name="Nolan M."/>
            <person name="Davenport K.W."/>
            <person name="Han C.S."/>
            <person name="Rubin E.M."/>
            <person name="Eisen J.A."/>
            <person name="Woyke T."/>
            <person name="Gugger M."/>
            <person name="Kerfeld C.A."/>
        </authorList>
    </citation>
    <scope>NUCLEOTIDE SEQUENCE [LARGE SCALE GENOMIC DNA]</scope>
    <source>
        <strain evidence="1 2">PCC 7429</strain>
    </source>
</reference>
<keyword evidence="2" id="KW-1185">Reference proteome</keyword>
<gene>
    <name evidence="1" type="ORF">Pse7429DRAFT_4775</name>
</gene>
<organism evidence="1 2">
    <name type="scientific">Pseudanabaena biceps PCC 7429</name>
    <dbReference type="NCBI Taxonomy" id="927668"/>
    <lineage>
        <taxon>Bacteria</taxon>
        <taxon>Bacillati</taxon>
        <taxon>Cyanobacteriota</taxon>
        <taxon>Cyanophyceae</taxon>
        <taxon>Pseudanabaenales</taxon>
        <taxon>Pseudanabaenaceae</taxon>
        <taxon>Pseudanabaena</taxon>
    </lineage>
</organism>
<dbReference type="EMBL" id="ALWB01000433">
    <property type="protein sequence ID" value="ELS30150.1"/>
    <property type="molecule type" value="Genomic_DNA"/>
</dbReference>
<name>L8MUK7_9CYAN</name>
<dbReference type="AlphaFoldDB" id="L8MUK7"/>
<accession>L8MUK7</accession>